<dbReference type="InterPro" id="IPR013785">
    <property type="entry name" value="Aldolase_TIM"/>
</dbReference>
<name>A0A377JNH0_9HELI</name>
<dbReference type="InterPro" id="IPR001754">
    <property type="entry name" value="OMPdeCOase_dom"/>
</dbReference>
<dbReference type="GO" id="GO:0006207">
    <property type="term" value="P:'de novo' pyrimidine nucleobase biosynthetic process"/>
    <property type="evidence" value="ECO:0007669"/>
    <property type="project" value="InterPro"/>
</dbReference>
<evidence type="ECO:0000256" key="10">
    <source>
        <dbReference type="PIRSR" id="PIRSR614732-2"/>
    </source>
</evidence>
<evidence type="ECO:0000256" key="1">
    <source>
        <dbReference type="ARBA" id="ARBA00002356"/>
    </source>
</evidence>
<evidence type="ECO:0000256" key="7">
    <source>
        <dbReference type="ARBA" id="ARBA00023239"/>
    </source>
</evidence>
<feature type="active site" description="For OMPdecase activity" evidence="9">
    <location>
        <position position="69"/>
    </location>
</feature>
<dbReference type="NCBIfam" id="TIGR01740">
    <property type="entry name" value="pyrF"/>
    <property type="match status" value="1"/>
</dbReference>
<dbReference type="SMART" id="SM00934">
    <property type="entry name" value="OMPdecase"/>
    <property type="match status" value="1"/>
</dbReference>
<dbReference type="GO" id="GO:0005829">
    <property type="term" value="C:cytosol"/>
    <property type="evidence" value="ECO:0007669"/>
    <property type="project" value="TreeGrafter"/>
</dbReference>
<dbReference type="UniPathway" id="UPA00070">
    <property type="reaction ID" value="UER00120"/>
</dbReference>
<evidence type="ECO:0000256" key="4">
    <source>
        <dbReference type="ARBA" id="ARBA00021923"/>
    </source>
</evidence>
<dbReference type="AlphaFoldDB" id="A0A377JNH0"/>
<evidence type="ECO:0000256" key="11">
    <source>
        <dbReference type="RuleBase" id="RU000512"/>
    </source>
</evidence>
<dbReference type="Proteomes" id="UP000255335">
    <property type="component" value="Unassembled WGS sequence"/>
</dbReference>
<gene>
    <name evidence="13" type="primary">pyrF</name>
    <name evidence="13" type="ORF">NCTC12221_00780</name>
</gene>
<feature type="binding site" evidence="10">
    <location>
        <position position="8"/>
    </location>
    <ligand>
        <name>substrate</name>
    </ligand>
</feature>
<dbReference type="PANTHER" id="PTHR32119">
    <property type="entry name" value="OROTIDINE 5'-PHOSPHATE DECARBOXYLASE"/>
    <property type="match status" value="1"/>
</dbReference>
<dbReference type="GO" id="GO:0004590">
    <property type="term" value="F:orotidine-5'-phosphate decarboxylase activity"/>
    <property type="evidence" value="ECO:0007669"/>
    <property type="project" value="UniProtKB-EC"/>
</dbReference>
<evidence type="ECO:0000256" key="3">
    <source>
        <dbReference type="ARBA" id="ARBA00012321"/>
    </source>
</evidence>
<feature type="binding site" evidence="10">
    <location>
        <position position="191"/>
    </location>
    <ligand>
        <name>substrate</name>
    </ligand>
</feature>
<dbReference type="Gene3D" id="3.20.20.70">
    <property type="entry name" value="Aldolase class I"/>
    <property type="match status" value="1"/>
</dbReference>
<comment type="similarity">
    <text evidence="11">Belongs to the OMP decarboxylase family.</text>
</comment>
<feature type="binding site" evidence="10">
    <location>
        <position position="182"/>
    </location>
    <ligand>
        <name>substrate</name>
    </ligand>
</feature>
<evidence type="ECO:0000256" key="5">
    <source>
        <dbReference type="ARBA" id="ARBA00022793"/>
    </source>
</evidence>
<dbReference type="InterPro" id="IPR014732">
    <property type="entry name" value="OMPdecase"/>
</dbReference>
<comment type="function">
    <text evidence="1">Catalyzes the decarboxylation of orotidine 5'-monophosphate (OMP) to uridine 5'-monophosphate (UMP).</text>
</comment>
<dbReference type="SUPFAM" id="SSF51366">
    <property type="entry name" value="Ribulose-phoshate binding barrel"/>
    <property type="match status" value="1"/>
</dbReference>
<dbReference type="NCBIfam" id="NF001273">
    <property type="entry name" value="PRK00230.1"/>
    <property type="match status" value="1"/>
</dbReference>
<feature type="domain" description="Orotidine 5'-phosphate decarboxylase" evidence="12">
    <location>
        <begin position="2"/>
        <end position="227"/>
    </location>
</feature>
<evidence type="ECO:0000259" key="12">
    <source>
        <dbReference type="SMART" id="SM00934"/>
    </source>
</evidence>
<feature type="binding site" evidence="10">
    <location>
        <position position="211"/>
    </location>
    <ligand>
        <name>substrate</name>
    </ligand>
</feature>
<dbReference type="EC" id="4.1.1.23" evidence="3 11"/>
<feature type="binding site" evidence="10">
    <location>
        <position position="122"/>
    </location>
    <ligand>
        <name>substrate</name>
    </ligand>
</feature>
<keyword evidence="5 11" id="KW-0210">Decarboxylase</keyword>
<dbReference type="Pfam" id="PF00215">
    <property type="entry name" value="OMPdecase"/>
    <property type="match status" value="1"/>
</dbReference>
<dbReference type="EMBL" id="UGHZ01000001">
    <property type="protein sequence ID" value="STP09340.1"/>
    <property type="molecule type" value="Genomic_DNA"/>
</dbReference>
<dbReference type="RefSeq" id="WP_115026056.1">
    <property type="nucleotide sequence ID" value="NZ_UGHZ01000001.1"/>
</dbReference>
<evidence type="ECO:0000256" key="8">
    <source>
        <dbReference type="ARBA" id="ARBA00049157"/>
    </source>
</evidence>
<comment type="catalytic activity">
    <reaction evidence="8 11">
        <text>orotidine 5'-phosphate + H(+) = UMP + CO2</text>
        <dbReference type="Rhea" id="RHEA:11596"/>
        <dbReference type="ChEBI" id="CHEBI:15378"/>
        <dbReference type="ChEBI" id="CHEBI:16526"/>
        <dbReference type="ChEBI" id="CHEBI:57538"/>
        <dbReference type="ChEBI" id="CHEBI:57865"/>
        <dbReference type="EC" id="4.1.1.23"/>
    </reaction>
</comment>
<feature type="active site" description="For OMPdecase activity" evidence="9">
    <location>
        <position position="66"/>
    </location>
</feature>
<sequence length="235" mass="26167">MKLCIALDNENLQENLCLLESLNNLSSSQKQDVWLKIGLRSFIRDGVSGLESIKKYGAYKIFLDLKLYDIPNTMLDAIIEVQKLGVDMLTIHTSCGLRAMKEIARLKEKYQMPLIIGVSALTSFDNDEFMEIYNAPVFSHTLKLASLAYKAGIDGVVCSTYESLAIKQRTDSSFLTITPAIRPFGENAGDQKRVATLRDALDCKSDFAVIGRPIYKADKPIEVVEDILKAMNGSM</sequence>
<dbReference type="PANTHER" id="PTHR32119:SF2">
    <property type="entry name" value="OROTIDINE 5'-PHOSPHATE DECARBOXYLASE"/>
    <property type="match status" value="1"/>
</dbReference>
<evidence type="ECO:0000256" key="6">
    <source>
        <dbReference type="ARBA" id="ARBA00022975"/>
    </source>
</evidence>
<comment type="pathway">
    <text evidence="2 11">Pyrimidine metabolism; UMP biosynthesis via de novo pathway; UMP from orotate: step 2/2.</text>
</comment>
<feature type="binding site" evidence="10">
    <location>
        <position position="36"/>
    </location>
    <ligand>
        <name>substrate</name>
    </ligand>
</feature>
<dbReference type="GO" id="GO:0044205">
    <property type="term" value="P:'de novo' UMP biosynthetic process"/>
    <property type="evidence" value="ECO:0007669"/>
    <property type="project" value="UniProtKB-UniPathway"/>
</dbReference>
<feature type="active site" description="For OMPdecase activity" evidence="9">
    <location>
        <position position="64"/>
    </location>
</feature>
<evidence type="ECO:0000313" key="13">
    <source>
        <dbReference type="EMBL" id="STP09340.1"/>
    </source>
</evidence>
<keyword evidence="7 11" id="KW-0456">Lyase</keyword>
<evidence type="ECO:0000313" key="14">
    <source>
        <dbReference type="Proteomes" id="UP000255335"/>
    </source>
</evidence>
<accession>A0A377JNH0</accession>
<keyword evidence="6 11" id="KW-0665">Pyrimidine biosynthesis</keyword>
<evidence type="ECO:0000256" key="2">
    <source>
        <dbReference type="ARBA" id="ARBA00004861"/>
    </source>
</evidence>
<dbReference type="InterPro" id="IPR011060">
    <property type="entry name" value="RibuloseP-bd_barrel"/>
</dbReference>
<protein>
    <recommendedName>
        <fullName evidence="4 11">Orotidine 5'-phosphate decarboxylase</fullName>
        <ecNumber evidence="3 11">4.1.1.23</ecNumber>
    </recommendedName>
</protein>
<dbReference type="CDD" id="cd04725">
    <property type="entry name" value="OMP_decarboxylase_like"/>
    <property type="match status" value="1"/>
</dbReference>
<dbReference type="InterPro" id="IPR018089">
    <property type="entry name" value="OMPdecase_AS"/>
</dbReference>
<dbReference type="PROSITE" id="PS00156">
    <property type="entry name" value="OMPDECASE"/>
    <property type="match status" value="1"/>
</dbReference>
<reference evidence="13 14" key="1">
    <citation type="submission" date="2018-06" db="EMBL/GenBank/DDBJ databases">
        <authorList>
            <consortium name="Pathogen Informatics"/>
            <person name="Doyle S."/>
        </authorList>
    </citation>
    <scope>NUCLEOTIDE SEQUENCE [LARGE SCALE GENOMIC DNA]</scope>
    <source>
        <strain evidence="13 14">NCTC12221</strain>
    </source>
</reference>
<feature type="binding site" evidence="10">
    <location>
        <position position="212"/>
    </location>
    <ligand>
        <name>substrate</name>
    </ligand>
</feature>
<organism evidence="13 14">
    <name type="scientific">Helicobacter cinaedi</name>
    <dbReference type="NCBI Taxonomy" id="213"/>
    <lineage>
        <taxon>Bacteria</taxon>
        <taxon>Pseudomonadati</taxon>
        <taxon>Campylobacterota</taxon>
        <taxon>Epsilonproteobacteria</taxon>
        <taxon>Campylobacterales</taxon>
        <taxon>Helicobacteraceae</taxon>
        <taxon>Helicobacter</taxon>
    </lineage>
</organism>
<evidence type="ECO:0000256" key="9">
    <source>
        <dbReference type="PIRSR" id="PIRSR614732-1"/>
    </source>
</evidence>
<proteinExistence type="inferred from homology"/>